<reference evidence="2" key="1">
    <citation type="submission" date="2018-03" db="EMBL/GenBank/DDBJ databases">
        <authorList>
            <person name="Guldener U."/>
        </authorList>
    </citation>
    <scope>NUCLEOTIDE SEQUENCE</scope>
</reference>
<evidence type="ECO:0000313" key="3">
    <source>
        <dbReference type="Proteomes" id="UP001187734"/>
    </source>
</evidence>
<keyword evidence="3" id="KW-1185">Reference proteome</keyword>
<sequence length="252" mass="28181">MVLKWSTVPDETNNNHRIPTRSPAMKISHDGAKPSTPMELLYAFDPQYIVVSNGVKADWNHPTLNYPPYLTYDANGEDLAVDPGYIVSIWDKGFQAEILKIYPDNNSFIREVANTTPMTRRNWRFVSSFEAHRYAGNFVSWGTFFDEWANQELRAVIITQTAQGGGDETVEDTRPTRAGASSSPSLRLSVQPSLPSDSTPEVSSFAEVEAGEGYCFLAPKDFKNPPIDQAVEVTDVGLSNLLGWLRLCQRWS</sequence>
<dbReference type="Proteomes" id="UP001187734">
    <property type="component" value="Unassembled WGS sequence"/>
</dbReference>
<dbReference type="AlphaFoldDB" id="A0AAE8SPS8"/>
<proteinExistence type="predicted"/>
<feature type="region of interest" description="Disordered" evidence="1">
    <location>
        <begin position="164"/>
        <end position="202"/>
    </location>
</feature>
<accession>A0AAE8SPS8</accession>
<dbReference type="EMBL" id="ONZP01000804">
    <property type="protein sequence ID" value="SPJ90994.1"/>
    <property type="molecule type" value="Genomic_DNA"/>
</dbReference>
<evidence type="ECO:0000313" key="2">
    <source>
        <dbReference type="EMBL" id="SPJ90994.1"/>
    </source>
</evidence>
<organism evidence="2 3">
    <name type="scientific">Fusarium torulosum</name>
    <dbReference type="NCBI Taxonomy" id="33205"/>
    <lineage>
        <taxon>Eukaryota</taxon>
        <taxon>Fungi</taxon>
        <taxon>Dikarya</taxon>
        <taxon>Ascomycota</taxon>
        <taxon>Pezizomycotina</taxon>
        <taxon>Sordariomycetes</taxon>
        <taxon>Hypocreomycetidae</taxon>
        <taxon>Hypocreales</taxon>
        <taxon>Nectriaceae</taxon>
        <taxon>Fusarium</taxon>
    </lineage>
</organism>
<comment type="caution">
    <text evidence="2">The sequence shown here is derived from an EMBL/GenBank/DDBJ whole genome shotgun (WGS) entry which is preliminary data.</text>
</comment>
<protein>
    <submittedName>
        <fullName evidence="2">Uncharacterized protein</fullName>
    </submittedName>
</protein>
<feature type="compositionally biased region" description="Polar residues" evidence="1">
    <location>
        <begin position="179"/>
        <end position="202"/>
    </location>
</feature>
<gene>
    <name evidence="2" type="ORF">FTOL_13396</name>
</gene>
<name>A0AAE8SPS8_9HYPO</name>
<evidence type="ECO:0000256" key="1">
    <source>
        <dbReference type="SAM" id="MobiDB-lite"/>
    </source>
</evidence>